<name>A0A0V1BQ55_TRISP</name>
<keyword evidence="1" id="KW-1133">Transmembrane helix</keyword>
<gene>
    <name evidence="2" type="ORF">T01_5683</name>
</gene>
<dbReference type="EMBL" id="JYDH01000021">
    <property type="protein sequence ID" value="KRY39110.1"/>
    <property type="molecule type" value="Genomic_DNA"/>
</dbReference>
<dbReference type="FunCoup" id="A0A0V1BQ55">
    <property type="interactions" value="21"/>
</dbReference>
<reference evidence="2 3" key="1">
    <citation type="submission" date="2015-01" db="EMBL/GenBank/DDBJ databases">
        <title>Evolution of Trichinella species and genotypes.</title>
        <authorList>
            <person name="Korhonen P.K."/>
            <person name="Edoardo P."/>
            <person name="Giuseppe L.R."/>
            <person name="Gasser R.B."/>
        </authorList>
    </citation>
    <scope>NUCLEOTIDE SEQUENCE [LARGE SCALE GENOMIC DNA]</scope>
    <source>
        <strain evidence="2">ISS3</strain>
    </source>
</reference>
<accession>A0A0V1BQ55</accession>
<comment type="caution">
    <text evidence="2">The sequence shown here is derived from an EMBL/GenBank/DDBJ whole genome shotgun (WGS) entry which is preliminary data.</text>
</comment>
<feature type="transmembrane region" description="Helical" evidence="1">
    <location>
        <begin position="218"/>
        <end position="242"/>
    </location>
</feature>
<feature type="transmembrane region" description="Helical" evidence="1">
    <location>
        <begin position="178"/>
        <end position="198"/>
    </location>
</feature>
<feature type="transmembrane region" description="Helical" evidence="1">
    <location>
        <begin position="268"/>
        <end position="288"/>
    </location>
</feature>
<protein>
    <recommendedName>
        <fullName evidence="4">G-protein coupled receptors family 1 profile domain-containing protein</fullName>
    </recommendedName>
</protein>
<sequence length="346" mass="38949">MNAVALDEYNGAAALDFSSQNTTNIIFPFRNSSSPNFTMEELEIIDQNDRNFKIYIIFAVLSTVANICLLVTTMRKKRKTKLDNFFAGKKISGFSLGSTLLGIAYTSDYARMITYQTSDDTILKGYCIVIAIHPTFYAVGDVFISGATLIMAFESVLALQNNQQGSPLKALLLNKFPLIYYTTVSVVDVSLCWTDILTNNEPIPIACYYELVVSQTYFNIHLAYTGTVGFVGVLIFVAWLLYMPISRSSHQSVRAVQTRRNWEMVRKVVMLIALNFSVQNLPATYRVFSTIFLDSTVIPFAIWLMQPIGFLLTAIVRLIELSKIRTKLQKALPLKFKKSVMPSHLP</sequence>
<evidence type="ECO:0000256" key="1">
    <source>
        <dbReference type="SAM" id="Phobius"/>
    </source>
</evidence>
<dbReference type="InParanoid" id="A0A0V1BQ55"/>
<feature type="transmembrane region" description="Helical" evidence="1">
    <location>
        <begin position="300"/>
        <end position="319"/>
    </location>
</feature>
<feature type="transmembrane region" description="Helical" evidence="1">
    <location>
        <begin position="52"/>
        <end position="72"/>
    </location>
</feature>
<dbReference type="OrthoDB" id="5915233at2759"/>
<organism evidence="2 3">
    <name type="scientific">Trichinella spiralis</name>
    <name type="common">Trichina worm</name>
    <dbReference type="NCBI Taxonomy" id="6334"/>
    <lineage>
        <taxon>Eukaryota</taxon>
        <taxon>Metazoa</taxon>
        <taxon>Ecdysozoa</taxon>
        <taxon>Nematoda</taxon>
        <taxon>Enoplea</taxon>
        <taxon>Dorylaimia</taxon>
        <taxon>Trichinellida</taxon>
        <taxon>Trichinellidae</taxon>
        <taxon>Trichinella</taxon>
    </lineage>
</organism>
<keyword evidence="1" id="KW-0812">Transmembrane</keyword>
<evidence type="ECO:0000313" key="2">
    <source>
        <dbReference type="EMBL" id="KRY39110.1"/>
    </source>
</evidence>
<evidence type="ECO:0000313" key="3">
    <source>
        <dbReference type="Proteomes" id="UP000054776"/>
    </source>
</evidence>
<dbReference type="Proteomes" id="UP000054776">
    <property type="component" value="Unassembled WGS sequence"/>
</dbReference>
<keyword evidence="1" id="KW-0472">Membrane</keyword>
<dbReference type="AlphaFoldDB" id="A0A0V1BQ55"/>
<evidence type="ECO:0008006" key="4">
    <source>
        <dbReference type="Google" id="ProtNLM"/>
    </source>
</evidence>
<keyword evidence="3" id="KW-1185">Reference proteome</keyword>
<proteinExistence type="predicted"/>